<dbReference type="GO" id="GO:0005886">
    <property type="term" value="C:plasma membrane"/>
    <property type="evidence" value="ECO:0007669"/>
    <property type="project" value="TreeGrafter"/>
</dbReference>
<proteinExistence type="predicted"/>
<sequence length="263" mass="29649">MNPAGTAQNINILGKFCGKRDVERLTSEQLQKKYGIAQADIMVLFGGSILAGGDILAEAIKEKIAKRYVIVGGVGHTTETLRQKVQNEYSQIRTENLSEAEVFSRYISEVYGCQADFLEKDSTNCGNNITYLLELLKENNLACESIILCQDATMQNRMDAGMKKYAPDIKIINFASYRAEVVQKEGRLSYIRPIHGMWDMDRYVQLLMGEIPRLTDDENGYGPKGKDFIAHVEIPEEVKKAFSELKEVYGEKTREADPHYASK</sequence>
<dbReference type="EMBL" id="QRHG01000017">
    <property type="protein sequence ID" value="RHF60199.1"/>
    <property type="molecule type" value="Genomic_DNA"/>
</dbReference>
<dbReference type="InterPro" id="IPR051599">
    <property type="entry name" value="Cell_Envelope_Assoc"/>
</dbReference>
<name>A0A414P4F4_9FIRM</name>
<dbReference type="PANTHER" id="PTHR30336:SF20">
    <property type="entry name" value="DUF218 DOMAIN-CONTAINING PROTEIN"/>
    <property type="match status" value="1"/>
</dbReference>
<organism evidence="1 2">
    <name type="scientific">[Ruminococcus] lactaris</name>
    <dbReference type="NCBI Taxonomy" id="46228"/>
    <lineage>
        <taxon>Bacteria</taxon>
        <taxon>Bacillati</taxon>
        <taxon>Bacillota</taxon>
        <taxon>Clostridia</taxon>
        <taxon>Lachnospirales</taxon>
        <taxon>Lachnospiraceae</taxon>
        <taxon>Mediterraneibacter</taxon>
    </lineage>
</organism>
<gene>
    <name evidence="1" type="ORF">DW672_07965</name>
</gene>
<evidence type="ECO:0000313" key="1">
    <source>
        <dbReference type="EMBL" id="RHF60199.1"/>
    </source>
</evidence>
<dbReference type="Gene3D" id="3.40.50.620">
    <property type="entry name" value="HUPs"/>
    <property type="match status" value="1"/>
</dbReference>
<dbReference type="PANTHER" id="PTHR30336">
    <property type="entry name" value="INNER MEMBRANE PROTEIN, PROBABLE PERMEASE"/>
    <property type="match status" value="1"/>
</dbReference>
<dbReference type="InterPro" id="IPR014729">
    <property type="entry name" value="Rossmann-like_a/b/a_fold"/>
</dbReference>
<reference evidence="1 2" key="1">
    <citation type="submission" date="2018-08" db="EMBL/GenBank/DDBJ databases">
        <title>A genome reference for cultivated species of the human gut microbiota.</title>
        <authorList>
            <person name="Zou Y."/>
            <person name="Xue W."/>
            <person name="Luo G."/>
        </authorList>
    </citation>
    <scope>NUCLEOTIDE SEQUENCE [LARGE SCALE GENOMIC DNA]</scope>
    <source>
        <strain evidence="1 2">AM25-1LB</strain>
    </source>
</reference>
<dbReference type="Gene3D" id="1.10.3620.10">
    <property type="entry name" value="YdcF like domain"/>
    <property type="match status" value="1"/>
</dbReference>
<comment type="caution">
    <text evidence="1">The sequence shown here is derived from an EMBL/GenBank/DDBJ whole genome shotgun (WGS) entry which is preliminary data.</text>
</comment>
<protein>
    <submittedName>
        <fullName evidence="1">YdcF family protein</fullName>
    </submittedName>
</protein>
<accession>A0A414P4F4</accession>
<evidence type="ECO:0000313" key="2">
    <source>
        <dbReference type="Proteomes" id="UP000284902"/>
    </source>
</evidence>
<dbReference type="AlphaFoldDB" id="A0A414P4F4"/>
<dbReference type="Proteomes" id="UP000284902">
    <property type="component" value="Unassembled WGS sequence"/>
</dbReference>